<dbReference type="PROSITE" id="PS50088">
    <property type="entry name" value="ANK_REPEAT"/>
    <property type="match status" value="2"/>
</dbReference>
<dbReference type="PANTHER" id="PTHR24193:SF121">
    <property type="entry name" value="ADA2A-CONTAINING COMPLEX COMPONENT 3, ISOFORM D"/>
    <property type="match status" value="1"/>
</dbReference>
<evidence type="ECO:0000313" key="8">
    <source>
        <dbReference type="Proteomes" id="UP000886520"/>
    </source>
</evidence>
<evidence type="ECO:0000256" key="3">
    <source>
        <dbReference type="PROSITE-ProRule" id="PRU00023"/>
    </source>
</evidence>
<keyword evidence="2 3" id="KW-0040">ANK repeat</keyword>
<feature type="transmembrane region" description="Helical" evidence="5">
    <location>
        <begin position="861"/>
        <end position="889"/>
    </location>
</feature>
<dbReference type="OrthoDB" id="426293at2759"/>
<evidence type="ECO:0000256" key="5">
    <source>
        <dbReference type="SAM" id="Phobius"/>
    </source>
</evidence>
<evidence type="ECO:0000256" key="2">
    <source>
        <dbReference type="ARBA" id="ARBA00023043"/>
    </source>
</evidence>
<feature type="region of interest" description="Disordered" evidence="4">
    <location>
        <begin position="262"/>
        <end position="299"/>
    </location>
</feature>
<keyword evidence="5" id="KW-0812">Transmembrane</keyword>
<dbReference type="Pfam" id="PF13962">
    <property type="entry name" value="PGG"/>
    <property type="match status" value="1"/>
</dbReference>
<feature type="repeat" description="ANK" evidence="3">
    <location>
        <begin position="236"/>
        <end position="259"/>
    </location>
</feature>
<feature type="transmembrane region" description="Helical" evidence="5">
    <location>
        <begin position="772"/>
        <end position="791"/>
    </location>
</feature>
<dbReference type="GO" id="GO:0000976">
    <property type="term" value="F:transcription cis-regulatory region binding"/>
    <property type="evidence" value="ECO:0007669"/>
    <property type="project" value="TreeGrafter"/>
</dbReference>
<dbReference type="PROSITE" id="PS50297">
    <property type="entry name" value="ANK_REP_REGION"/>
    <property type="match status" value="2"/>
</dbReference>
<keyword evidence="5" id="KW-0472">Membrane</keyword>
<evidence type="ECO:0000259" key="6">
    <source>
        <dbReference type="Pfam" id="PF13962"/>
    </source>
</evidence>
<dbReference type="Pfam" id="PF12796">
    <property type="entry name" value="Ank_2"/>
    <property type="match status" value="1"/>
</dbReference>
<feature type="transmembrane region" description="Helical" evidence="5">
    <location>
        <begin position="817"/>
        <end position="841"/>
    </location>
</feature>
<dbReference type="InterPro" id="IPR050663">
    <property type="entry name" value="Ankyrin-SOCS_Box"/>
</dbReference>
<gene>
    <name evidence="7" type="ORF">GOP47_0001877</name>
</gene>
<dbReference type="InterPro" id="IPR026961">
    <property type="entry name" value="PGG_dom"/>
</dbReference>
<proteinExistence type="predicted"/>
<dbReference type="GO" id="GO:0045944">
    <property type="term" value="P:positive regulation of transcription by RNA polymerase II"/>
    <property type="evidence" value="ECO:0007669"/>
    <property type="project" value="TreeGrafter"/>
</dbReference>
<accession>A0A9D4ZNP2</accession>
<dbReference type="AlphaFoldDB" id="A0A9D4ZNP2"/>
<organism evidence="7 8">
    <name type="scientific">Adiantum capillus-veneris</name>
    <name type="common">Maidenhair fern</name>
    <dbReference type="NCBI Taxonomy" id="13818"/>
    <lineage>
        <taxon>Eukaryota</taxon>
        <taxon>Viridiplantae</taxon>
        <taxon>Streptophyta</taxon>
        <taxon>Embryophyta</taxon>
        <taxon>Tracheophyta</taxon>
        <taxon>Polypodiopsida</taxon>
        <taxon>Polypodiidae</taxon>
        <taxon>Polypodiales</taxon>
        <taxon>Pteridineae</taxon>
        <taxon>Pteridaceae</taxon>
        <taxon>Vittarioideae</taxon>
        <taxon>Adiantum</taxon>
    </lineage>
</organism>
<evidence type="ECO:0000313" key="7">
    <source>
        <dbReference type="EMBL" id="KAI5082134.1"/>
    </source>
</evidence>
<keyword evidence="8" id="KW-1185">Reference proteome</keyword>
<protein>
    <recommendedName>
        <fullName evidence="6">PGG domain-containing protein</fullName>
    </recommendedName>
</protein>
<dbReference type="InterPro" id="IPR036770">
    <property type="entry name" value="Ankyrin_rpt-contain_sf"/>
</dbReference>
<dbReference type="InterPro" id="IPR002110">
    <property type="entry name" value="Ankyrin_rpt"/>
</dbReference>
<comment type="caution">
    <text evidence="7">The sequence shown here is derived from an EMBL/GenBank/DDBJ whole genome shotgun (WGS) entry which is preliminary data.</text>
</comment>
<sequence>MQTSDKEQTAIQKRLALMNELCELRPPPYWLEHALAFCSFHRLQLQELAKTIKAGRPALTFTELLQGQVQSDSNHLNIYLERAIKCGLLEPILQSIAECYTEKDNLWLERLENLQKAMEEGFPWLFLAFLGMRTSNIDLVIKCVSNFTWREARMNGYQVKGRHELGMAYKVWRYLFIREQPLHERLQESADNKSRCDWTFVHLAAAYGDQECLEFLLKQHRYQNHSIVADTATELEGFTSLHLAAWYGQTAIVDILLHHADQSEKNGPPPSDHIIAAKGPEDHSHQHNEGGKGNDKPIPIDRVLGRSPLHYAAFFGYKEIVERLVARWESRGVDLRDRFGITALHLSAFGINCHDQKDAHNQLGGAAHNQKDAHNQLEGAAHNQLEGAAHNEMLRDLIAKSKDPNMQVQHSVLQRAMISRFLIDRRNYVDSLYTSNSPRRLSLFNIPNPNILYSMRSWPIAPGFTVLHILANLANREGQLQFLLDSTDVNINKLDWAAIDFEGMTPIHYADSYPSLHEFVKKAAEYKTPSFKRPTTLSPCIAKKAADNTPSFKLRPTTLSPCIAKKAVDKTPSFKRPTTLSMYRQEVAGIIGRASLQFRRDARLTWVYVLDTSLLSVHYSEAHFVVRCADKIFENYFAEKFIGKNLSSDGQPIEVAEGLQLQVDDEVWDHLEWALDKALMQYTSSPEKYCYYNIGPSMQTSEVEEMVLSLVKAKQLSEMSTLQRRKLLEVTLGSSKRDGIGKGYARDVGQNGATGGRQKLWDDERKVYVDHVNTLLVAAALIAGLAFAGWLQPPRGFMQHEGMHTVALDMTDRPMRVFVWSGILAFSLGMGTMVAAAQGAMPYSIGTGHLMIARDRVQRATVVASVLLVGSIISLTISFSAAAVAIIPVTENPKEYCLRLRWALALDVILKQVGKRSLGFNQQQTTESNE</sequence>
<dbReference type="PANTHER" id="PTHR24193">
    <property type="entry name" value="ANKYRIN REPEAT PROTEIN"/>
    <property type="match status" value="1"/>
</dbReference>
<dbReference type="Proteomes" id="UP000886520">
    <property type="component" value="Chromosome 2"/>
</dbReference>
<reference evidence="7" key="1">
    <citation type="submission" date="2021-01" db="EMBL/GenBank/DDBJ databases">
        <title>Adiantum capillus-veneris genome.</title>
        <authorList>
            <person name="Fang Y."/>
            <person name="Liao Q."/>
        </authorList>
    </citation>
    <scope>NUCLEOTIDE SEQUENCE</scope>
    <source>
        <strain evidence="7">H3</strain>
        <tissue evidence="7">Leaf</tissue>
    </source>
</reference>
<feature type="domain" description="PGG" evidence="6">
    <location>
        <begin position="770"/>
        <end position="884"/>
    </location>
</feature>
<name>A0A9D4ZNP2_ADICA</name>
<evidence type="ECO:0000256" key="4">
    <source>
        <dbReference type="SAM" id="MobiDB-lite"/>
    </source>
</evidence>
<dbReference type="SUPFAM" id="SSF48403">
    <property type="entry name" value="Ankyrin repeat"/>
    <property type="match status" value="1"/>
</dbReference>
<dbReference type="Gene3D" id="1.25.40.20">
    <property type="entry name" value="Ankyrin repeat-containing domain"/>
    <property type="match status" value="2"/>
</dbReference>
<evidence type="ECO:0000256" key="1">
    <source>
        <dbReference type="ARBA" id="ARBA00022737"/>
    </source>
</evidence>
<keyword evidence="1" id="KW-0677">Repeat</keyword>
<feature type="repeat" description="ANK" evidence="3">
    <location>
        <begin position="304"/>
        <end position="325"/>
    </location>
</feature>
<feature type="compositionally biased region" description="Basic and acidic residues" evidence="4">
    <location>
        <begin position="279"/>
        <end position="299"/>
    </location>
</feature>
<dbReference type="Pfam" id="PF00023">
    <property type="entry name" value="Ank"/>
    <property type="match status" value="1"/>
</dbReference>
<dbReference type="EMBL" id="JABFUD020000003">
    <property type="protein sequence ID" value="KAI5082134.1"/>
    <property type="molecule type" value="Genomic_DNA"/>
</dbReference>
<keyword evidence="5" id="KW-1133">Transmembrane helix</keyword>
<dbReference type="SMART" id="SM00248">
    <property type="entry name" value="ANK"/>
    <property type="match status" value="6"/>
</dbReference>
<dbReference type="GO" id="GO:0005634">
    <property type="term" value="C:nucleus"/>
    <property type="evidence" value="ECO:0007669"/>
    <property type="project" value="TreeGrafter"/>
</dbReference>